<dbReference type="EMBL" id="SDEE01000063">
    <property type="protein sequence ID" value="RXW22709.1"/>
    <property type="molecule type" value="Genomic_DNA"/>
</dbReference>
<organism evidence="2 3">
    <name type="scientific">Candolleomyces aberdarensis</name>
    <dbReference type="NCBI Taxonomy" id="2316362"/>
    <lineage>
        <taxon>Eukaryota</taxon>
        <taxon>Fungi</taxon>
        <taxon>Dikarya</taxon>
        <taxon>Basidiomycota</taxon>
        <taxon>Agaricomycotina</taxon>
        <taxon>Agaricomycetes</taxon>
        <taxon>Agaricomycetidae</taxon>
        <taxon>Agaricales</taxon>
        <taxon>Agaricineae</taxon>
        <taxon>Psathyrellaceae</taxon>
        <taxon>Candolleomyces</taxon>
    </lineage>
</organism>
<dbReference type="STRING" id="2316362.A0A4Q2DR93"/>
<protein>
    <submittedName>
        <fullName evidence="2">Uncharacterized protein</fullName>
    </submittedName>
</protein>
<proteinExistence type="predicted"/>
<evidence type="ECO:0000256" key="1">
    <source>
        <dbReference type="SAM" id="MobiDB-lite"/>
    </source>
</evidence>
<keyword evidence="3" id="KW-1185">Reference proteome</keyword>
<evidence type="ECO:0000313" key="3">
    <source>
        <dbReference type="Proteomes" id="UP000290288"/>
    </source>
</evidence>
<gene>
    <name evidence="2" type="ORF">EST38_g3155</name>
</gene>
<reference evidence="2 3" key="1">
    <citation type="submission" date="2019-01" db="EMBL/GenBank/DDBJ databases">
        <title>Draft genome sequence of Psathyrella aberdarensis IHI B618.</title>
        <authorList>
            <person name="Buettner E."/>
            <person name="Kellner H."/>
        </authorList>
    </citation>
    <scope>NUCLEOTIDE SEQUENCE [LARGE SCALE GENOMIC DNA]</scope>
    <source>
        <strain evidence="2 3">IHI B618</strain>
    </source>
</reference>
<dbReference type="AlphaFoldDB" id="A0A4Q2DR93"/>
<feature type="non-terminal residue" evidence="2">
    <location>
        <position position="62"/>
    </location>
</feature>
<evidence type="ECO:0000313" key="2">
    <source>
        <dbReference type="EMBL" id="RXW22709.1"/>
    </source>
</evidence>
<dbReference type="Proteomes" id="UP000290288">
    <property type="component" value="Unassembled WGS sequence"/>
</dbReference>
<feature type="region of interest" description="Disordered" evidence="1">
    <location>
        <begin position="22"/>
        <end position="62"/>
    </location>
</feature>
<sequence length="62" mass="6872">MSNFALPARQITFGRSNAASSQQQQFAYQQQQQQQQQQQAQQQFHAAPAPSHGLALPVGAYQ</sequence>
<feature type="compositionally biased region" description="Low complexity" evidence="1">
    <location>
        <begin position="22"/>
        <end position="44"/>
    </location>
</feature>
<name>A0A4Q2DR93_9AGAR</name>
<comment type="caution">
    <text evidence="2">The sequence shown here is derived from an EMBL/GenBank/DDBJ whole genome shotgun (WGS) entry which is preliminary data.</text>
</comment>
<accession>A0A4Q2DR93</accession>